<comment type="caution">
    <text evidence="7">The sequence shown here is derived from an EMBL/GenBank/DDBJ whole genome shotgun (WGS) entry which is preliminary data.</text>
</comment>
<dbReference type="EMBL" id="JAGXEW010000003">
    <property type="protein sequence ID" value="KAK1173906.1"/>
    <property type="molecule type" value="Genomic_DNA"/>
</dbReference>
<evidence type="ECO:0000256" key="1">
    <source>
        <dbReference type="ARBA" id="ARBA00004370"/>
    </source>
</evidence>
<dbReference type="SUPFAM" id="SSF48726">
    <property type="entry name" value="Immunoglobulin"/>
    <property type="match status" value="1"/>
</dbReference>
<dbReference type="InterPro" id="IPR013783">
    <property type="entry name" value="Ig-like_fold"/>
</dbReference>
<dbReference type="PANTHER" id="PTHR11860:SF111">
    <property type="entry name" value="IMMUNOGLOBULIN SUBTYPE DOMAIN-CONTAINING PROTEIN"/>
    <property type="match status" value="1"/>
</dbReference>
<feature type="signal peptide" evidence="5">
    <location>
        <begin position="1"/>
        <end position="22"/>
    </location>
</feature>
<feature type="transmembrane region" description="Helical" evidence="4">
    <location>
        <begin position="164"/>
        <end position="183"/>
    </location>
</feature>
<dbReference type="Proteomes" id="UP001230051">
    <property type="component" value="Unassembled WGS sequence"/>
</dbReference>
<dbReference type="Pfam" id="PF07686">
    <property type="entry name" value="V-set"/>
    <property type="match status" value="1"/>
</dbReference>
<dbReference type="InterPro" id="IPR013106">
    <property type="entry name" value="Ig_V-set"/>
</dbReference>
<accession>A0AAD8LSS7</accession>
<evidence type="ECO:0000256" key="5">
    <source>
        <dbReference type="SAM" id="SignalP"/>
    </source>
</evidence>
<keyword evidence="5" id="KW-0732">Signal</keyword>
<gene>
    <name evidence="7" type="primary">CD300LF</name>
    <name evidence="7" type="ORF">AOXY_G4148</name>
</gene>
<dbReference type="CDD" id="cd05716">
    <property type="entry name" value="IgV_pIgR_like"/>
    <property type="match status" value="1"/>
</dbReference>
<evidence type="ECO:0000313" key="8">
    <source>
        <dbReference type="Proteomes" id="UP001230051"/>
    </source>
</evidence>
<proteinExistence type="predicted"/>
<dbReference type="GO" id="GO:0004888">
    <property type="term" value="F:transmembrane signaling receptor activity"/>
    <property type="evidence" value="ECO:0007669"/>
    <property type="project" value="TreeGrafter"/>
</dbReference>
<dbReference type="GO" id="GO:0005886">
    <property type="term" value="C:plasma membrane"/>
    <property type="evidence" value="ECO:0007669"/>
    <property type="project" value="TreeGrafter"/>
</dbReference>
<dbReference type="AlphaFoldDB" id="A0AAD8LSS7"/>
<evidence type="ECO:0000259" key="6">
    <source>
        <dbReference type="Pfam" id="PF07686"/>
    </source>
</evidence>
<comment type="subcellular location">
    <subcellularLocation>
        <location evidence="1">Membrane</location>
    </subcellularLocation>
</comment>
<feature type="domain" description="Immunoglobulin V-set" evidence="6">
    <location>
        <begin position="31"/>
        <end position="115"/>
    </location>
</feature>
<keyword evidence="3 4" id="KW-0472">Membrane</keyword>
<protein>
    <submittedName>
        <fullName evidence="7">CMRF35-like molecule 7</fullName>
    </submittedName>
</protein>
<keyword evidence="8" id="KW-1185">Reference proteome</keyword>
<dbReference type="PANTHER" id="PTHR11860">
    <property type="entry name" value="POLYMERIC-IMMUNOGLOBULIN RECEPTOR"/>
    <property type="match status" value="1"/>
</dbReference>
<keyword evidence="2 4" id="KW-0812">Transmembrane</keyword>
<name>A0AAD8LSS7_ACIOX</name>
<evidence type="ECO:0000256" key="2">
    <source>
        <dbReference type="ARBA" id="ARBA00022692"/>
    </source>
</evidence>
<evidence type="ECO:0000313" key="7">
    <source>
        <dbReference type="EMBL" id="KAK1173906.1"/>
    </source>
</evidence>
<keyword evidence="4" id="KW-1133">Transmembrane helix</keyword>
<evidence type="ECO:0000256" key="4">
    <source>
        <dbReference type="SAM" id="Phobius"/>
    </source>
</evidence>
<feature type="chain" id="PRO_5042112353" evidence="5">
    <location>
        <begin position="23"/>
        <end position="273"/>
    </location>
</feature>
<organism evidence="7 8">
    <name type="scientific">Acipenser oxyrinchus oxyrinchus</name>
    <dbReference type="NCBI Taxonomy" id="40147"/>
    <lineage>
        <taxon>Eukaryota</taxon>
        <taxon>Metazoa</taxon>
        <taxon>Chordata</taxon>
        <taxon>Craniata</taxon>
        <taxon>Vertebrata</taxon>
        <taxon>Euteleostomi</taxon>
        <taxon>Actinopterygii</taxon>
        <taxon>Chondrostei</taxon>
        <taxon>Acipenseriformes</taxon>
        <taxon>Acipenseridae</taxon>
        <taxon>Acipenser</taxon>
    </lineage>
</organism>
<dbReference type="Gene3D" id="2.60.40.10">
    <property type="entry name" value="Immunoglobulins"/>
    <property type="match status" value="1"/>
</dbReference>
<dbReference type="InterPro" id="IPR050671">
    <property type="entry name" value="CD300_family_receptors"/>
</dbReference>
<sequence>MEHFLLLATLSGIAFLFAGCCSLVVHSAINKPVSGCVGGSLSIQCHYHLYYRDYVKYLCKGSNWFTCKPVKSTADPKTEKDKVSVSDDRTQGVFTVIVRTLEKKDADWYWCAIEKAFDDLKIDFYLTVSEKNTLNHEVTTSPLNRTTTQNTTRPMFPSNRRSHVIPLVTGGLLVLLGSVLISIRKMKARAEANRRMLQNGNIDRMMGCLAPPRGDLQEDVYMDMSFQKKENKKIMPLQQGNSSCNPEDDDDVYTAMSFQKKEPSKGKTSVVHL</sequence>
<dbReference type="InterPro" id="IPR036179">
    <property type="entry name" value="Ig-like_dom_sf"/>
</dbReference>
<evidence type="ECO:0000256" key="3">
    <source>
        <dbReference type="ARBA" id="ARBA00023136"/>
    </source>
</evidence>
<reference evidence="7" key="1">
    <citation type="submission" date="2022-02" db="EMBL/GenBank/DDBJ databases">
        <title>Atlantic sturgeon de novo genome assembly.</title>
        <authorList>
            <person name="Stock M."/>
            <person name="Klopp C."/>
            <person name="Guiguen Y."/>
            <person name="Cabau C."/>
            <person name="Parinello H."/>
            <person name="Santidrian Yebra-Pimentel E."/>
            <person name="Kuhl H."/>
            <person name="Dirks R.P."/>
            <person name="Guessner J."/>
            <person name="Wuertz S."/>
            <person name="Du K."/>
            <person name="Schartl M."/>
        </authorList>
    </citation>
    <scope>NUCLEOTIDE SEQUENCE</scope>
    <source>
        <strain evidence="7">STURGEONOMICS-FGT-2020</strain>
        <tissue evidence="7">Whole blood</tissue>
    </source>
</reference>